<sequence length="112" mass="12818">MDSRNDRYEVKTSFAATILMITAHNNHEILQLFNVDVVTFKKFYSRCRTLEKWTMREGERFNRNEGVSFKMPRECHDDGLLVGQIHFGVVISAPLSSSLGRATHLGDVHFGS</sequence>
<evidence type="ECO:0000313" key="1">
    <source>
        <dbReference type="Proteomes" id="UP000887565"/>
    </source>
</evidence>
<proteinExistence type="predicted"/>
<dbReference type="WBParaSite" id="nRc.2.0.1.t24230-RA">
    <property type="protein sequence ID" value="nRc.2.0.1.t24230-RA"/>
    <property type="gene ID" value="nRc.2.0.1.g24230"/>
</dbReference>
<organism evidence="1 2">
    <name type="scientific">Romanomermis culicivorax</name>
    <name type="common">Nematode worm</name>
    <dbReference type="NCBI Taxonomy" id="13658"/>
    <lineage>
        <taxon>Eukaryota</taxon>
        <taxon>Metazoa</taxon>
        <taxon>Ecdysozoa</taxon>
        <taxon>Nematoda</taxon>
        <taxon>Enoplea</taxon>
        <taxon>Dorylaimia</taxon>
        <taxon>Mermithida</taxon>
        <taxon>Mermithoidea</taxon>
        <taxon>Mermithidae</taxon>
        <taxon>Romanomermis</taxon>
    </lineage>
</organism>
<dbReference type="Proteomes" id="UP000887565">
    <property type="component" value="Unplaced"/>
</dbReference>
<accession>A0A915JEJ0</accession>
<evidence type="ECO:0000313" key="2">
    <source>
        <dbReference type="WBParaSite" id="nRc.2.0.1.t24230-RA"/>
    </source>
</evidence>
<protein>
    <submittedName>
        <fullName evidence="2">Uncharacterized protein</fullName>
    </submittedName>
</protein>
<name>A0A915JEJ0_ROMCU</name>
<reference evidence="2" key="1">
    <citation type="submission" date="2022-11" db="UniProtKB">
        <authorList>
            <consortium name="WormBaseParasite"/>
        </authorList>
    </citation>
    <scope>IDENTIFICATION</scope>
</reference>
<dbReference type="AlphaFoldDB" id="A0A915JEJ0"/>
<keyword evidence="1" id="KW-1185">Reference proteome</keyword>